<proteinExistence type="predicted"/>
<accession>A0AA35V8S5</accession>
<sequence>MMVLETMNIFMLDILKEGLYVPLRTIIKEEKGPVTLRALVHQLTEDDKKKVNFDVRARASICISLLYNVYHLVENYVYAWRSFQLSRLLMKALMRFEIIKDNDVLVNKFLDSLDESWEHHANILKNSEKIKTMDLPSLYASKTIEDLSESDKISSGEDDGFWEAKNNLFL</sequence>
<dbReference type="EMBL" id="OX465086">
    <property type="protein sequence ID" value="CAI9261430.1"/>
    <property type="molecule type" value="Genomic_DNA"/>
</dbReference>
<evidence type="ECO:0000313" key="1">
    <source>
        <dbReference type="EMBL" id="CAI9261430.1"/>
    </source>
</evidence>
<name>A0AA35V8S5_LACSI</name>
<keyword evidence="2" id="KW-1185">Reference proteome</keyword>
<organism evidence="1 2">
    <name type="scientific">Lactuca saligna</name>
    <name type="common">Willowleaf lettuce</name>
    <dbReference type="NCBI Taxonomy" id="75948"/>
    <lineage>
        <taxon>Eukaryota</taxon>
        <taxon>Viridiplantae</taxon>
        <taxon>Streptophyta</taxon>
        <taxon>Embryophyta</taxon>
        <taxon>Tracheophyta</taxon>
        <taxon>Spermatophyta</taxon>
        <taxon>Magnoliopsida</taxon>
        <taxon>eudicotyledons</taxon>
        <taxon>Gunneridae</taxon>
        <taxon>Pentapetalae</taxon>
        <taxon>asterids</taxon>
        <taxon>campanulids</taxon>
        <taxon>Asterales</taxon>
        <taxon>Asteraceae</taxon>
        <taxon>Cichorioideae</taxon>
        <taxon>Cichorieae</taxon>
        <taxon>Lactucinae</taxon>
        <taxon>Lactuca</taxon>
    </lineage>
</organism>
<gene>
    <name evidence="1" type="ORF">LSALG_LOCUS2219</name>
</gene>
<dbReference type="Proteomes" id="UP001177003">
    <property type="component" value="Chromosome 0"/>
</dbReference>
<evidence type="ECO:0000313" key="2">
    <source>
        <dbReference type="Proteomes" id="UP001177003"/>
    </source>
</evidence>
<protein>
    <submittedName>
        <fullName evidence="1">Uncharacterized protein</fullName>
    </submittedName>
</protein>
<reference evidence="1" key="1">
    <citation type="submission" date="2023-04" db="EMBL/GenBank/DDBJ databases">
        <authorList>
            <person name="Vijverberg K."/>
            <person name="Xiong W."/>
            <person name="Schranz E."/>
        </authorList>
    </citation>
    <scope>NUCLEOTIDE SEQUENCE</scope>
</reference>
<dbReference type="AlphaFoldDB" id="A0AA35V8S5"/>